<keyword evidence="2 10" id="KW-0444">Lipid biosynthesis</keyword>
<dbReference type="Pfam" id="PF01210">
    <property type="entry name" value="NAD_Gly3P_dh_N"/>
    <property type="match status" value="1"/>
</dbReference>
<keyword evidence="10" id="KW-0963">Cytoplasm</keyword>
<dbReference type="GO" id="GO:0046167">
    <property type="term" value="P:glycerol-3-phosphate biosynthetic process"/>
    <property type="evidence" value="ECO:0007669"/>
    <property type="project" value="UniProtKB-UniRule"/>
</dbReference>
<dbReference type="PRINTS" id="PR00077">
    <property type="entry name" value="GPDHDRGNASE"/>
</dbReference>
<dbReference type="FunFam" id="3.40.50.720:FF:000019">
    <property type="entry name" value="Glycerol-3-phosphate dehydrogenase [NAD(P)+]"/>
    <property type="match status" value="1"/>
</dbReference>
<feature type="domain" description="Glycerol-3-phosphate dehydrogenase NAD-dependent N-terminal" evidence="16">
    <location>
        <begin position="5"/>
        <end position="156"/>
    </location>
</feature>
<comment type="caution">
    <text evidence="10">Lacks conserved residue(s) required for the propagation of feature annotation.</text>
</comment>
<feature type="binding site" evidence="10">
    <location>
        <position position="50"/>
    </location>
    <ligand>
        <name>NADPH</name>
        <dbReference type="ChEBI" id="CHEBI:57783"/>
    </ligand>
</feature>
<dbReference type="GO" id="GO:0046168">
    <property type="term" value="P:glycerol-3-phosphate catabolic process"/>
    <property type="evidence" value="ECO:0007669"/>
    <property type="project" value="InterPro"/>
</dbReference>
<evidence type="ECO:0000256" key="11">
    <source>
        <dbReference type="PIRSR" id="PIRSR000114-1"/>
    </source>
</evidence>
<dbReference type="InterPro" id="IPR008927">
    <property type="entry name" value="6-PGluconate_DH-like_C_sf"/>
</dbReference>
<dbReference type="GO" id="GO:0005975">
    <property type="term" value="P:carbohydrate metabolic process"/>
    <property type="evidence" value="ECO:0007669"/>
    <property type="project" value="InterPro"/>
</dbReference>
<evidence type="ECO:0000259" key="16">
    <source>
        <dbReference type="Pfam" id="PF01210"/>
    </source>
</evidence>
<comment type="similarity">
    <text evidence="1 10 14">Belongs to the NAD-dependent glycerol-3-phosphate dehydrogenase family.</text>
</comment>
<feature type="binding site" evidence="10">
    <location>
        <position position="253"/>
    </location>
    <ligand>
        <name>sn-glycerol 3-phosphate</name>
        <dbReference type="ChEBI" id="CHEBI:57597"/>
    </ligand>
</feature>
<dbReference type="Gene3D" id="3.40.50.720">
    <property type="entry name" value="NAD(P)-binding Rossmann-like Domain"/>
    <property type="match status" value="1"/>
</dbReference>
<evidence type="ECO:0000256" key="6">
    <source>
        <dbReference type="ARBA" id="ARBA00023027"/>
    </source>
</evidence>
<dbReference type="GO" id="GO:0006650">
    <property type="term" value="P:glycerophospholipid metabolic process"/>
    <property type="evidence" value="ECO:0007669"/>
    <property type="project" value="UniProtKB-UniRule"/>
</dbReference>
<sequence length="330" mass="33497">MSVDVFVIGAGAWGTALAQAAIFGGSRVTLYGRDDAAIGEINENHRLSRYLGDTNLDPALKAQSDFAGLDAADVILLVVPAQASRATLARIGPDILAGKPVVLCAKGFEMGTNLRQSEILAELAPDAEPFVLSGPSFAHDVANKRPTAITLAGPDADRAQDIANILAGPSFRPYASGDLAGVELCGGLKNVYALGAGAIEGAGLGLSARSAFLARGFAELGRLVLAMGGDEATLSGLAGIGDLALSCTSEASRNYKSGIALGRGESVDTIKASGMGLAEGIYTAPVALALAQKAKVDAPLVEAVNLLISGAATIDSIVPMLMARPLKKEG</sequence>
<evidence type="ECO:0000256" key="5">
    <source>
        <dbReference type="ARBA" id="ARBA00023002"/>
    </source>
</evidence>
<keyword evidence="3 10" id="KW-0547">Nucleotide-binding</keyword>
<dbReference type="Gene3D" id="1.10.1040.10">
    <property type="entry name" value="N-(1-d-carboxylethyl)-l-norvaline Dehydrogenase, domain 2"/>
    <property type="match status" value="1"/>
</dbReference>
<protein>
    <recommendedName>
        <fullName evidence="10">Glycerol-3-phosphate dehydrogenase [NAD(P)+]</fullName>
        <ecNumber evidence="10">1.1.1.94</ecNumber>
    </recommendedName>
    <alternativeName>
        <fullName evidence="10">NAD(P)(+)-dependent glycerol-3-phosphate dehydrogenase</fullName>
    </alternativeName>
    <alternativeName>
        <fullName evidence="10">NAD(P)H-dependent dihydroxyacetone-phosphate reductase</fullName>
    </alternativeName>
</protein>
<comment type="function">
    <text evidence="10">Catalyzes the reduction of the glycolytic intermediate dihydroxyacetone phosphate (DHAP) to sn-glycerol 3-phosphate (G3P), the key precursor for phospholipid synthesis.</text>
</comment>
<feature type="binding site" evidence="10">
    <location>
        <position position="242"/>
    </location>
    <ligand>
        <name>sn-glycerol 3-phosphate</name>
        <dbReference type="ChEBI" id="CHEBI:57597"/>
    </ligand>
</feature>
<feature type="binding site" evidence="10">
    <location>
        <position position="13"/>
    </location>
    <ligand>
        <name>NADPH</name>
        <dbReference type="ChEBI" id="CHEBI:57783"/>
    </ligand>
</feature>
<comment type="catalytic activity">
    <reaction evidence="10">
        <text>sn-glycerol 3-phosphate + NAD(+) = dihydroxyacetone phosphate + NADH + H(+)</text>
        <dbReference type="Rhea" id="RHEA:11092"/>
        <dbReference type="ChEBI" id="CHEBI:15378"/>
        <dbReference type="ChEBI" id="CHEBI:57540"/>
        <dbReference type="ChEBI" id="CHEBI:57597"/>
        <dbReference type="ChEBI" id="CHEBI:57642"/>
        <dbReference type="ChEBI" id="CHEBI:57945"/>
        <dbReference type="EC" id="1.1.1.94"/>
    </reaction>
</comment>
<gene>
    <name evidence="10 18" type="primary">gpsA</name>
    <name evidence="18" type="ORF">GCM10011499_01930</name>
</gene>
<feature type="binding site" evidence="12">
    <location>
        <position position="106"/>
    </location>
    <ligand>
        <name>substrate</name>
    </ligand>
</feature>
<evidence type="ECO:0000256" key="15">
    <source>
        <dbReference type="RuleBase" id="RU000439"/>
    </source>
</evidence>
<dbReference type="EMBL" id="BMKB01000001">
    <property type="protein sequence ID" value="GGA36196.1"/>
    <property type="molecule type" value="Genomic_DNA"/>
</dbReference>
<feature type="binding site" evidence="10">
    <location>
        <position position="253"/>
    </location>
    <ligand>
        <name>NADPH</name>
        <dbReference type="ChEBI" id="CHEBI:57783"/>
    </ligand>
</feature>
<evidence type="ECO:0000313" key="18">
    <source>
        <dbReference type="EMBL" id="GGA36196.1"/>
    </source>
</evidence>
<feature type="binding site" evidence="10">
    <location>
        <position position="136"/>
    </location>
    <ligand>
        <name>sn-glycerol 3-phosphate</name>
        <dbReference type="ChEBI" id="CHEBI:57597"/>
    </ligand>
</feature>
<organism evidence="18 19">
    <name type="scientific">Pelagibacterium lentulum</name>
    <dbReference type="NCBI Taxonomy" id="2029865"/>
    <lineage>
        <taxon>Bacteria</taxon>
        <taxon>Pseudomonadati</taxon>
        <taxon>Pseudomonadota</taxon>
        <taxon>Alphaproteobacteria</taxon>
        <taxon>Hyphomicrobiales</taxon>
        <taxon>Devosiaceae</taxon>
        <taxon>Pelagibacterium</taxon>
    </lineage>
</organism>
<keyword evidence="19" id="KW-1185">Reference proteome</keyword>
<name>A0A916VUC5_9HYPH</name>
<feature type="binding site" evidence="10">
    <location>
        <position position="106"/>
    </location>
    <ligand>
        <name>sn-glycerol 3-phosphate</name>
        <dbReference type="ChEBI" id="CHEBI:57597"/>
    </ligand>
</feature>
<dbReference type="InterPro" id="IPR036291">
    <property type="entry name" value="NAD(P)-bd_dom_sf"/>
</dbReference>
<evidence type="ECO:0000256" key="13">
    <source>
        <dbReference type="PIRSR" id="PIRSR000114-3"/>
    </source>
</evidence>
<comment type="catalytic activity">
    <reaction evidence="10 15">
        <text>sn-glycerol 3-phosphate + NADP(+) = dihydroxyacetone phosphate + NADPH + H(+)</text>
        <dbReference type="Rhea" id="RHEA:11096"/>
        <dbReference type="ChEBI" id="CHEBI:15378"/>
        <dbReference type="ChEBI" id="CHEBI:57597"/>
        <dbReference type="ChEBI" id="CHEBI:57642"/>
        <dbReference type="ChEBI" id="CHEBI:57783"/>
        <dbReference type="ChEBI" id="CHEBI:58349"/>
        <dbReference type="EC" id="1.1.1.94"/>
    </reaction>
</comment>
<evidence type="ECO:0000313" key="19">
    <source>
        <dbReference type="Proteomes" id="UP000596977"/>
    </source>
</evidence>
<dbReference type="NCBIfam" id="NF000942">
    <property type="entry name" value="PRK00094.1-4"/>
    <property type="match status" value="1"/>
</dbReference>
<reference evidence="18 19" key="1">
    <citation type="journal article" date="2014" name="Int. J. Syst. Evol. Microbiol.">
        <title>Complete genome sequence of Corynebacterium casei LMG S-19264T (=DSM 44701T), isolated from a smear-ripened cheese.</title>
        <authorList>
            <consortium name="US DOE Joint Genome Institute (JGI-PGF)"/>
            <person name="Walter F."/>
            <person name="Albersmeier A."/>
            <person name="Kalinowski J."/>
            <person name="Ruckert C."/>
        </authorList>
    </citation>
    <scope>NUCLEOTIDE SEQUENCE [LARGE SCALE GENOMIC DNA]</scope>
    <source>
        <strain evidence="18 19">CGMCC 1.15896</strain>
    </source>
</reference>
<feature type="binding site" evidence="10">
    <location>
        <position position="254"/>
    </location>
    <ligand>
        <name>sn-glycerol 3-phosphate</name>
        <dbReference type="ChEBI" id="CHEBI:57597"/>
    </ligand>
</feature>
<dbReference type="PANTHER" id="PTHR11728:SF1">
    <property type="entry name" value="GLYCEROL-3-PHOSPHATE DEHYDROGENASE [NAD(+)] 2, CHLOROPLASTIC"/>
    <property type="match status" value="1"/>
</dbReference>
<dbReference type="AlphaFoldDB" id="A0A916VUC5"/>
<dbReference type="GO" id="GO:0047952">
    <property type="term" value="F:glycerol-3-phosphate dehydrogenase [NAD(P)+] activity"/>
    <property type="evidence" value="ECO:0007669"/>
    <property type="project" value="UniProtKB-UniRule"/>
</dbReference>
<dbReference type="PANTHER" id="PTHR11728">
    <property type="entry name" value="GLYCEROL-3-PHOSPHATE DEHYDROGENASE"/>
    <property type="match status" value="1"/>
</dbReference>
<keyword evidence="6 10" id="KW-0520">NAD</keyword>
<accession>A0A916VUC5</accession>
<comment type="subcellular location">
    <subcellularLocation>
        <location evidence="10">Cytoplasm</location>
    </subcellularLocation>
</comment>
<feature type="binding site" evidence="10">
    <location>
        <position position="33"/>
    </location>
    <ligand>
        <name>NADPH</name>
        <dbReference type="ChEBI" id="CHEBI:57783"/>
    </ligand>
</feature>
<dbReference type="Proteomes" id="UP000596977">
    <property type="component" value="Unassembled WGS sequence"/>
</dbReference>
<dbReference type="InterPro" id="IPR006109">
    <property type="entry name" value="G3P_DH_NAD-dep_C"/>
</dbReference>
<keyword evidence="4 10" id="KW-0521">NADP</keyword>
<evidence type="ECO:0000259" key="17">
    <source>
        <dbReference type="Pfam" id="PF07479"/>
    </source>
</evidence>
<feature type="binding site" evidence="13">
    <location>
        <begin position="9"/>
        <end position="14"/>
    </location>
    <ligand>
        <name>NAD(+)</name>
        <dbReference type="ChEBI" id="CHEBI:57540"/>
    </ligand>
</feature>
<dbReference type="InterPro" id="IPR013328">
    <property type="entry name" value="6PGD_dom2"/>
</dbReference>
<feature type="binding site" evidence="10">
    <location>
        <position position="134"/>
    </location>
    <ligand>
        <name>sn-glycerol 3-phosphate</name>
        <dbReference type="ChEBI" id="CHEBI:57597"/>
    </ligand>
</feature>
<feature type="binding site" evidence="10">
    <location>
        <position position="277"/>
    </location>
    <ligand>
        <name>NADPH</name>
        <dbReference type="ChEBI" id="CHEBI:57783"/>
    </ligand>
</feature>
<dbReference type="Pfam" id="PF07479">
    <property type="entry name" value="NAD_Gly3P_dh_C"/>
    <property type="match status" value="1"/>
</dbReference>
<comment type="pathway">
    <text evidence="10">Membrane lipid metabolism; glycerophospholipid metabolism.</text>
</comment>
<dbReference type="PIRSF" id="PIRSF000114">
    <property type="entry name" value="Glycerol-3-P_dh"/>
    <property type="match status" value="1"/>
</dbReference>
<keyword evidence="7 10" id="KW-0443">Lipid metabolism</keyword>
<dbReference type="InterPro" id="IPR011128">
    <property type="entry name" value="G3P_DH_NAD-dep_N"/>
</dbReference>
<dbReference type="NCBIfam" id="NF000940">
    <property type="entry name" value="PRK00094.1-2"/>
    <property type="match status" value="1"/>
</dbReference>
<evidence type="ECO:0000256" key="4">
    <source>
        <dbReference type="ARBA" id="ARBA00022857"/>
    </source>
</evidence>
<feature type="binding site" evidence="10">
    <location>
        <position position="252"/>
    </location>
    <ligand>
        <name>sn-glycerol 3-phosphate</name>
        <dbReference type="ChEBI" id="CHEBI:57597"/>
    </ligand>
</feature>
<feature type="binding site" evidence="10">
    <location>
        <position position="106"/>
    </location>
    <ligand>
        <name>NADPH</name>
        <dbReference type="ChEBI" id="CHEBI:57783"/>
    </ligand>
</feature>
<feature type="binding site" evidence="13">
    <location>
        <position position="138"/>
    </location>
    <ligand>
        <name>NAD(+)</name>
        <dbReference type="ChEBI" id="CHEBI:57540"/>
    </ligand>
</feature>
<proteinExistence type="inferred from homology"/>
<feature type="binding site" evidence="10">
    <location>
        <position position="189"/>
    </location>
    <ligand>
        <name>sn-glycerol 3-phosphate</name>
        <dbReference type="ChEBI" id="CHEBI:57597"/>
    </ligand>
</feature>
<dbReference type="GO" id="GO:0051287">
    <property type="term" value="F:NAD binding"/>
    <property type="evidence" value="ECO:0007669"/>
    <property type="project" value="InterPro"/>
</dbReference>
<feature type="domain" description="Glycerol-3-phosphate dehydrogenase NAD-dependent C-terminal" evidence="17">
    <location>
        <begin position="178"/>
        <end position="318"/>
    </location>
</feature>
<dbReference type="RefSeq" id="WP_164734816.1">
    <property type="nucleotide sequence ID" value="NZ_BMKB01000001.1"/>
</dbReference>
<dbReference type="GO" id="GO:0005829">
    <property type="term" value="C:cytosol"/>
    <property type="evidence" value="ECO:0007669"/>
    <property type="project" value="TreeGrafter"/>
</dbReference>
<evidence type="ECO:0000256" key="7">
    <source>
        <dbReference type="ARBA" id="ARBA00023098"/>
    </source>
</evidence>
<feature type="binding site" evidence="12">
    <location>
        <begin position="253"/>
        <end position="254"/>
    </location>
    <ligand>
        <name>substrate</name>
    </ligand>
</feature>
<dbReference type="InterPro" id="IPR006168">
    <property type="entry name" value="G3P_DH_NAD-dep"/>
</dbReference>
<feature type="binding site" evidence="13">
    <location>
        <position position="253"/>
    </location>
    <ligand>
        <name>NAD(+)</name>
        <dbReference type="ChEBI" id="CHEBI:57540"/>
    </ligand>
</feature>
<dbReference type="EC" id="1.1.1.94" evidence="10"/>
<keyword evidence="9 10" id="KW-1208">Phospholipid metabolism</keyword>
<dbReference type="HAMAP" id="MF_00394">
    <property type="entry name" value="NAD_Glyc3P_dehydrog"/>
    <property type="match status" value="1"/>
</dbReference>
<evidence type="ECO:0000256" key="1">
    <source>
        <dbReference type="ARBA" id="ARBA00011009"/>
    </source>
</evidence>
<feature type="active site" description="Proton acceptor" evidence="10 11">
    <location>
        <position position="189"/>
    </location>
</feature>
<feature type="binding site" evidence="10">
    <location>
        <position position="138"/>
    </location>
    <ligand>
        <name>NADPH</name>
        <dbReference type="ChEBI" id="CHEBI:57783"/>
    </ligand>
</feature>
<evidence type="ECO:0000256" key="10">
    <source>
        <dbReference type="HAMAP-Rule" id="MF_00394"/>
    </source>
</evidence>
<evidence type="ECO:0000256" key="12">
    <source>
        <dbReference type="PIRSR" id="PIRSR000114-2"/>
    </source>
</evidence>
<comment type="caution">
    <text evidence="18">The sequence shown here is derived from an EMBL/GenBank/DDBJ whole genome shotgun (WGS) entry which is preliminary data.</text>
</comment>
<dbReference type="SUPFAM" id="SSF51735">
    <property type="entry name" value="NAD(P)-binding Rossmann-fold domains"/>
    <property type="match status" value="1"/>
</dbReference>
<evidence type="ECO:0000256" key="9">
    <source>
        <dbReference type="ARBA" id="ARBA00023264"/>
    </source>
</evidence>
<keyword evidence="8 10" id="KW-0594">Phospholipid biosynthesis</keyword>
<evidence type="ECO:0000256" key="2">
    <source>
        <dbReference type="ARBA" id="ARBA00022516"/>
    </source>
</evidence>
<keyword evidence="5 10" id="KW-0560">Oxidoreductase</keyword>
<evidence type="ECO:0000256" key="3">
    <source>
        <dbReference type="ARBA" id="ARBA00022741"/>
    </source>
</evidence>
<dbReference type="GO" id="GO:0008654">
    <property type="term" value="P:phospholipid biosynthetic process"/>
    <property type="evidence" value="ECO:0007669"/>
    <property type="project" value="UniProtKB-KW"/>
</dbReference>
<feature type="binding site" evidence="10">
    <location>
        <position position="279"/>
    </location>
    <ligand>
        <name>NADPH</name>
        <dbReference type="ChEBI" id="CHEBI:57783"/>
    </ligand>
</feature>
<dbReference type="SUPFAM" id="SSF48179">
    <property type="entry name" value="6-phosphogluconate dehydrogenase C-terminal domain-like"/>
    <property type="match status" value="1"/>
</dbReference>
<evidence type="ECO:0000256" key="8">
    <source>
        <dbReference type="ARBA" id="ARBA00023209"/>
    </source>
</evidence>
<evidence type="ECO:0000256" key="14">
    <source>
        <dbReference type="RuleBase" id="RU000437"/>
    </source>
</evidence>